<dbReference type="InterPro" id="IPR018000">
    <property type="entry name" value="Neurotransmitter_ion_chnl_CS"/>
</dbReference>
<feature type="transmembrane region" description="Helical" evidence="15">
    <location>
        <begin position="278"/>
        <end position="296"/>
    </location>
</feature>
<evidence type="ECO:0000256" key="12">
    <source>
        <dbReference type="ARBA" id="ARBA00023286"/>
    </source>
</evidence>
<evidence type="ECO:0000313" key="18">
    <source>
        <dbReference type="EMBL" id="CAC5377503.1"/>
    </source>
</evidence>
<keyword evidence="15" id="KW-0732">Signal</keyword>
<dbReference type="CDD" id="cd18997">
    <property type="entry name" value="LGIC_ECD_nAChR"/>
    <property type="match status" value="1"/>
</dbReference>
<dbReference type="PANTHER" id="PTHR18945">
    <property type="entry name" value="NEUROTRANSMITTER GATED ION CHANNEL"/>
    <property type="match status" value="1"/>
</dbReference>
<evidence type="ECO:0000256" key="10">
    <source>
        <dbReference type="ARBA" id="ARBA00023170"/>
    </source>
</evidence>
<evidence type="ECO:0000259" key="17">
    <source>
        <dbReference type="Pfam" id="PF02932"/>
    </source>
</evidence>
<sequence length="508" mass="58312">MLRDIGYGILCFLSLSAILTIVSTEYQICINTTTPMLTDEQRLYMVLMNNYDSNTRPVFNASQPVNVTIGITLTQIFDVDEKNQVITTNIWLDQSWIDEKIKWDPKDYNGLTVLRMPCKSLWLPDIVTYNSAEDYTDGYMEALAMVSHDGSVFWPPIVKLRSTCFIDITYYPFDDQICKMKMGSWAYDGFQVDVFNSKKGIDLSNFVSNGEWELVGVKSVRNVITYTCCPEPFPDVTFMLHIRRRTLYYTYNVIIPCIMLSILTLLGFWMRPDSGEKVTLGLTVLLAFSVFMLLIADNMPATSNFVPLIGIYLTTVMSLTSVSVILAVVTSNINQRGFREVDVPRWFRKCVIVLGRVMCFQMIHLTNETSEDIQMIPLHIKGYTHTMKNTFSNDSGCSLIEYENGDCHPNNQNQQSQQNQKMTATQCNIREGNWELEEILRRLKILIDKDDEKERVDFYSKRWIEAAEVIDRFFFLIFIIGTTLSSVLLLVVMPMIKSVSIEGEIPVS</sequence>
<dbReference type="SUPFAM" id="SSF90112">
    <property type="entry name" value="Neurotransmitter-gated ion-channel transmembrane pore"/>
    <property type="match status" value="1"/>
</dbReference>
<feature type="transmembrane region" description="Helical" evidence="15">
    <location>
        <begin position="248"/>
        <end position="269"/>
    </location>
</feature>
<evidence type="ECO:0000256" key="14">
    <source>
        <dbReference type="ARBA" id="ARBA00034099"/>
    </source>
</evidence>
<keyword evidence="7 15" id="KW-0406">Ion transport</keyword>
<evidence type="ECO:0000256" key="7">
    <source>
        <dbReference type="ARBA" id="ARBA00023065"/>
    </source>
</evidence>
<keyword evidence="8 15" id="KW-0472">Membrane</keyword>
<dbReference type="GO" id="GO:0004888">
    <property type="term" value="F:transmembrane signaling receptor activity"/>
    <property type="evidence" value="ECO:0007669"/>
    <property type="project" value="InterPro"/>
</dbReference>
<evidence type="ECO:0000256" key="11">
    <source>
        <dbReference type="ARBA" id="ARBA00023180"/>
    </source>
</evidence>
<evidence type="ECO:0000256" key="2">
    <source>
        <dbReference type="ARBA" id="ARBA00022448"/>
    </source>
</evidence>
<dbReference type="Pfam" id="PF02931">
    <property type="entry name" value="Neur_chan_LBD"/>
    <property type="match status" value="1"/>
</dbReference>
<feature type="domain" description="Neurotransmitter-gated ion-channel transmembrane" evidence="17">
    <location>
        <begin position="253"/>
        <end position="488"/>
    </location>
</feature>
<keyword evidence="5 15" id="KW-1133">Transmembrane helix</keyword>
<keyword evidence="19" id="KW-1185">Reference proteome</keyword>
<dbReference type="AlphaFoldDB" id="A0A6J8B1X3"/>
<evidence type="ECO:0000256" key="6">
    <source>
        <dbReference type="ARBA" id="ARBA00023018"/>
    </source>
</evidence>
<reference evidence="18 19" key="1">
    <citation type="submission" date="2020-06" db="EMBL/GenBank/DDBJ databases">
        <authorList>
            <person name="Li R."/>
            <person name="Bekaert M."/>
        </authorList>
    </citation>
    <scope>NUCLEOTIDE SEQUENCE [LARGE SCALE GENOMIC DNA]</scope>
    <source>
        <strain evidence="19">wild</strain>
    </source>
</reference>
<dbReference type="NCBIfam" id="TIGR00860">
    <property type="entry name" value="LIC"/>
    <property type="match status" value="1"/>
</dbReference>
<evidence type="ECO:0000256" key="8">
    <source>
        <dbReference type="ARBA" id="ARBA00023136"/>
    </source>
</evidence>
<dbReference type="Gene3D" id="1.20.58.390">
    <property type="entry name" value="Neurotransmitter-gated ion-channel transmembrane domain"/>
    <property type="match status" value="1"/>
</dbReference>
<dbReference type="InterPro" id="IPR006029">
    <property type="entry name" value="Neurotrans-gated_channel_TM"/>
</dbReference>
<keyword evidence="10" id="KW-0675">Receptor</keyword>
<evidence type="ECO:0000313" key="19">
    <source>
        <dbReference type="Proteomes" id="UP000507470"/>
    </source>
</evidence>
<dbReference type="InterPro" id="IPR036734">
    <property type="entry name" value="Neur_chan_lig-bd_sf"/>
</dbReference>
<keyword evidence="9" id="KW-1015">Disulfide bond</keyword>
<dbReference type="InterPro" id="IPR006201">
    <property type="entry name" value="Neur_channel"/>
</dbReference>
<dbReference type="FunFam" id="2.70.170.10:FF:000016">
    <property type="entry name" value="Nicotinic acetylcholine receptor subunit"/>
    <property type="match status" value="1"/>
</dbReference>
<dbReference type="PROSITE" id="PS00236">
    <property type="entry name" value="NEUROTR_ION_CHANNEL"/>
    <property type="match status" value="1"/>
</dbReference>
<evidence type="ECO:0000256" key="1">
    <source>
        <dbReference type="ARBA" id="ARBA00009237"/>
    </source>
</evidence>
<evidence type="ECO:0000256" key="3">
    <source>
        <dbReference type="ARBA" id="ARBA00022475"/>
    </source>
</evidence>
<name>A0A6J8B1X3_MYTCO</name>
<dbReference type="FunFam" id="1.20.58.390:FF:000043">
    <property type="entry name" value="AcetylCholine Receptor"/>
    <property type="match status" value="1"/>
</dbReference>
<comment type="similarity">
    <text evidence="1">Belongs to the ligand-gated ion channel (TC 1.A.9) family. Acetylcholine receptor (TC 1.A.9.1) subfamily.</text>
</comment>
<dbReference type="InterPro" id="IPR002394">
    <property type="entry name" value="Nicotinic_acetylcholine_rcpt"/>
</dbReference>
<accession>A0A6J8B1X3</accession>
<feature type="chain" id="PRO_5027135731" evidence="15">
    <location>
        <begin position="25"/>
        <end position="508"/>
    </location>
</feature>
<evidence type="ECO:0000259" key="16">
    <source>
        <dbReference type="Pfam" id="PF02931"/>
    </source>
</evidence>
<dbReference type="Pfam" id="PF02932">
    <property type="entry name" value="Neur_chan_memb"/>
    <property type="match status" value="1"/>
</dbReference>
<keyword evidence="12" id="KW-1071">Ligand-gated ion channel</keyword>
<keyword evidence="2 15" id="KW-0813">Transport</keyword>
<dbReference type="InterPro" id="IPR038050">
    <property type="entry name" value="Neuro_actylchol_rec"/>
</dbReference>
<evidence type="ECO:0000256" key="13">
    <source>
        <dbReference type="ARBA" id="ARBA00023303"/>
    </source>
</evidence>
<proteinExistence type="inferred from homology"/>
<dbReference type="SUPFAM" id="SSF63712">
    <property type="entry name" value="Nicotinic receptor ligand binding domain-like"/>
    <property type="match status" value="1"/>
</dbReference>
<keyword evidence="11" id="KW-0325">Glycoprotein</keyword>
<keyword evidence="3" id="KW-1003">Cell membrane</keyword>
<evidence type="ECO:0000256" key="4">
    <source>
        <dbReference type="ARBA" id="ARBA00022692"/>
    </source>
</evidence>
<dbReference type="PRINTS" id="PR00252">
    <property type="entry name" value="NRIONCHANNEL"/>
</dbReference>
<dbReference type="GO" id="GO:0022848">
    <property type="term" value="F:acetylcholine-gated monoatomic cation-selective channel activity"/>
    <property type="evidence" value="ECO:0007669"/>
    <property type="project" value="InterPro"/>
</dbReference>
<feature type="domain" description="Neurotransmitter-gated ion-channel ligand-binding" evidence="16">
    <location>
        <begin position="40"/>
        <end position="246"/>
    </location>
</feature>
<dbReference type="InterPro" id="IPR036719">
    <property type="entry name" value="Neuro-gated_channel_TM_sf"/>
</dbReference>
<feature type="transmembrane region" description="Helical" evidence="15">
    <location>
        <begin position="473"/>
        <end position="496"/>
    </location>
</feature>
<dbReference type="Proteomes" id="UP000507470">
    <property type="component" value="Unassembled WGS sequence"/>
</dbReference>
<protein>
    <submittedName>
        <fullName evidence="18">CHRNN</fullName>
    </submittedName>
</protein>
<dbReference type="Gene3D" id="2.70.170.10">
    <property type="entry name" value="Neurotransmitter-gated ion-channel ligand-binding domain"/>
    <property type="match status" value="1"/>
</dbReference>
<keyword evidence="13 15" id="KW-0407">Ion channel</keyword>
<comment type="subcellular location">
    <subcellularLocation>
        <location evidence="14">Synaptic cell membrane</location>
        <topology evidence="14">Multi-pass membrane protein</topology>
    </subcellularLocation>
</comment>
<dbReference type="InterPro" id="IPR006202">
    <property type="entry name" value="Neur_chan_lig-bd"/>
</dbReference>
<feature type="transmembrane region" description="Helical" evidence="15">
    <location>
        <begin position="308"/>
        <end position="329"/>
    </location>
</feature>
<organism evidence="18 19">
    <name type="scientific">Mytilus coruscus</name>
    <name type="common">Sea mussel</name>
    <dbReference type="NCBI Taxonomy" id="42192"/>
    <lineage>
        <taxon>Eukaryota</taxon>
        <taxon>Metazoa</taxon>
        <taxon>Spiralia</taxon>
        <taxon>Lophotrochozoa</taxon>
        <taxon>Mollusca</taxon>
        <taxon>Bivalvia</taxon>
        <taxon>Autobranchia</taxon>
        <taxon>Pteriomorphia</taxon>
        <taxon>Mytilida</taxon>
        <taxon>Mytiloidea</taxon>
        <taxon>Mytilidae</taxon>
        <taxon>Mytilinae</taxon>
        <taxon>Mytilus</taxon>
    </lineage>
</organism>
<evidence type="ECO:0000256" key="5">
    <source>
        <dbReference type="ARBA" id="ARBA00022989"/>
    </source>
</evidence>
<gene>
    <name evidence="18" type="ORF">MCOR_13814</name>
</gene>
<dbReference type="GO" id="GO:0045211">
    <property type="term" value="C:postsynaptic membrane"/>
    <property type="evidence" value="ECO:0007669"/>
    <property type="project" value="InterPro"/>
</dbReference>
<dbReference type="OrthoDB" id="5975154at2759"/>
<keyword evidence="4 15" id="KW-0812">Transmembrane</keyword>
<evidence type="ECO:0000256" key="9">
    <source>
        <dbReference type="ARBA" id="ARBA00023157"/>
    </source>
</evidence>
<evidence type="ECO:0000256" key="15">
    <source>
        <dbReference type="RuleBase" id="RU000687"/>
    </source>
</evidence>
<dbReference type="EMBL" id="CACVKT020002378">
    <property type="protein sequence ID" value="CAC5377503.1"/>
    <property type="molecule type" value="Genomic_DNA"/>
</dbReference>
<dbReference type="PRINTS" id="PR00254">
    <property type="entry name" value="NICOTINICR"/>
</dbReference>
<feature type="signal peptide" evidence="15">
    <location>
        <begin position="1"/>
        <end position="24"/>
    </location>
</feature>
<dbReference type="CDD" id="cd19051">
    <property type="entry name" value="LGIC_TM_cation"/>
    <property type="match status" value="1"/>
</dbReference>
<keyword evidence="6" id="KW-0770">Synapse</keyword>